<keyword evidence="1" id="KW-0812">Transmembrane</keyword>
<keyword evidence="1" id="KW-1133">Transmembrane helix</keyword>
<feature type="transmembrane region" description="Helical" evidence="1">
    <location>
        <begin position="6"/>
        <end position="25"/>
    </location>
</feature>
<name>A0A914RMD9_PAREQ</name>
<feature type="transmembrane region" description="Helical" evidence="1">
    <location>
        <begin position="46"/>
        <end position="63"/>
    </location>
</feature>
<proteinExistence type="predicted"/>
<dbReference type="AlphaFoldDB" id="A0A914RMD9"/>
<evidence type="ECO:0000256" key="1">
    <source>
        <dbReference type="SAM" id="Phobius"/>
    </source>
</evidence>
<reference evidence="3" key="1">
    <citation type="submission" date="2022-11" db="UniProtKB">
        <authorList>
            <consortium name="WormBaseParasite"/>
        </authorList>
    </citation>
    <scope>IDENTIFICATION</scope>
</reference>
<protein>
    <submittedName>
        <fullName evidence="3">Uncharacterized protein</fullName>
    </submittedName>
</protein>
<sequence>MDVIIINFQLMRPFIVFVLIFLVVFERQQLGARNTKVVSSLIGTRLLLPWCGFTIGCFTAVLLRQPPPNVTAIFSFPDPDADISALIPVIAASLTPVPLLSAVVAWLHGVKYPDLTSILICAVYSEISGIILIQHPYC</sequence>
<evidence type="ECO:0000313" key="3">
    <source>
        <dbReference type="WBParaSite" id="PEQ_0000302301-mRNA-1"/>
    </source>
</evidence>
<keyword evidence="1" id="KW-0472">Membrane</keyword>
<organism evidence="2 3">
    <name type="scientific">Parascaris equorum</name>
    <name type="common">Equine roundworm</name>
    <dbReference type="NCBI Taxonomy" id="6256"/>
    <lineage>
        <taxon>Eukaryota</taxon>
        <taxon>Metazoa</taxon>
        <taxon>Ecdysozoa</taxon>
        <taxon>Nematoda</taxon>
        <taxon>Chromadorea</taxon>
        <taxon>Rhabditida</taxon>
        <taxon>Spirurina</taxon>
        <taxon>Ascaridomorpha</taxon>
        <taxon>Ascaridoidea</taxon>
        <taxon>Ascarididae</taxon>
        <taxon>Parascaris</taxon>
    </lineage>
</organism>
<accession>A0A914RMD9</accession>
<evidence type="ECO:0000313" key="2">
    <source>
        <dbReference type="Proteomes" id="UP000887564"/>
    </source>
</evidence>
<dbReference type="WBParaSite" id="PEQ_0000302301-mRNA-1">
    <property type="protein sequence ID" value="PEQ_0000302301-mRNA-1"/>
    <property type="gene ID" value="PEQ_0000302301"/>
</dbReference>
<feature type="transmembrane region" description="Helical" evidence="1">
    <location>
        <begin position="118"/>
        <end position="137"/>
    </location>
</feature>
<dbReference type="Proteomes" id="UP000887564">
    <property type="component" value="Unplaced"/>
</dbReference>
<feature type="transmembrane region" description="Helical" evidence="1">
    <location>
        <begin position="83"/>
        <end position="106"/>
    </location>
</feature>
<keyword evidence="2" id="KW-1185">Reference proteome</keyword>